<dbReference type="AlphaFoldDB" id="A0A1L1PBB3"/>
<dbReference type="PANTHER" id="PTHR47894:SF1">
    <property type="entry name" value="HTH-TYPE TRANSCRIPTIONAL REGULATOR VQSM"/>
    <property type="match status" value="1"/>
</dbReference>
<dbReference type="RefSeq" id="WP_009516636.1">
    <property type="nucleotide sequence ID" value="NZ_CCAE010000006.1"/>
</dbReference>
<dbReference type="Gene3D" id="1.10.10.60">
    <property type="entry name" value="Homeodomain-like"/>
    <property type="match status" value="1"/>
</dbReference>
<evidence type="ECO:0000313" key="5">
    <source>
        <dbReference type="EMBL" id="CDN86770.1"/>
    </source>
</evidence>
<gene>
    <name evidence="5" type="ORF">BN948_01178</name>
</gene>
<dbReference type="EMBL" id="CCAE010000006">
    <property type="protein sequence ID" value="CDN86770.1"/>
    <property type="molecule type" value="Genomic_DNA"/>
</dbReference>
<keyword evidence="2" id="KW-0238">DNA-binding</keyword>
<sequence length="357" mass="39823">MAVANRATPGARWHTPPVPIDHPDLLQGPALTPMALIKAMALAYRARGMDPSHALAQAQIPPARLNDPRARITAAQMEAVSYAAMRELDDEALGCFERALPWGSYGLLARASLSAPTLGVALKRWCRHHGLLANAIALGVETSGERAEIVLRLRRDPGPLTELCVVSVLRNIHGLAAWFVDSRIPLLEARFPYAPPTHVEAYPVLFDAPARFDADEGAIAFDARYLALPLRRDETAMTQLLQRALPLTVRSYRRDRLLVQRVRQLLASQPLDTHNADDLAALLHTSARTLHRQLKEEGASLQALKDEVRRERASQWLLRTDRPIKQVAEAAGFRNEKSFIRAFRAWTGQSPGEWRRR</sequence>
<dbReference type="InterPro" id="IPR009057">
    <property type="entry name" value="Homeodomain-like_sf"/>
</dbReference>
<keyword evidence="1" id="KW-0805">Transcription regulation</keyword>
<accession>A0A1L1PBB3</accession>
<evidence type="ECO:0000256" key="2">
    <source>
        <dbReference type="ARBA" id="ARBA00023125"/>
    </source>
</evidence>
<dbReference type="GO" id="GO:0005829">
    <property type="term" value="C:cytosol"/>
    <property type="evidence" value="ECO:0007669"/>
    <property type="project" value="TreeGrafter"/>
</dbReference>
<dbReference type="InterPro" id="IPR018060">
    <property type="entry name" value="HTH_AraC"/>
</dbReference>
<dbReference type="SUPFAM" id="SSF46689">
    <property type="entry name" value="Homeodomain-like"/>
    <property type="match status" value="1"/>
</dbReference>
<protein>
    <submittedName>
        <fullName evidence="5">AraC family transcriptional regulator</fullName>
    </submittedName>
</protein>
<reference evidence="6" key="2">
    <citation type="submission" date="2014-11" db="EMBL/GenBank/DDBJ databases">
        <title>Draft genome sequence of Hydrogenophaga intermedia S1.</title>
        <authorList>
            <person name="Gan H.M."/>
            <person name="Chew T.H."/>
            <person name="Stolz A."/>
        </authorList>
    </citation>
    <scope>NUCLEOTIDE SEQUENCE [LARGE SCALE GENOMIC DNA]</scope>
    <source>
        <strain evidence="6">S1</strain>
    </source>
</reference>
<dbReference type="GO" id="GO:0000976">
    <property type="term" value="F:transcription cis-regulatory region binding"/>
    <property type="evidence" value="ECO:0007669"/>
    <property type="project" value="TreeGrafter"/>
</dbReference>
<dbReference type="PROSITE" id="PS01124">
    <property type="entry name" value="HTH_ARAC_FAMILY_2"/>
    <property type="match status" value="1"/>
</dbReference>
<dbReference type="SMART" id="SM00342">
    <property type="entry name" value="HTH_ARAC"/>
    <property type="match status" value="1"/>
</dbReference>
<dbReference type="Pfam" id="PF12625">
    <property type="entry name" value="Arabinose_bd"/>
    <property type="match status" value="1"/>
</dbReference>
<evidence type="ECO:0000256" key="3">
    <source>
        <dbReference type="ARBA" id="ARBA00023163"/>
    </source>
</evidence>
<name>A0A1L1PBB3_HYDIT</name>
<evidence type="ECO:0000259" key="4">
    <source>
        <dbReference type="PROSITE" id="PS01124"/>
    </source>
</evidence>
<dbReference type="Pfam" id="PF12833">
    <property type="entry name" value="HTH_18"/>
    <property type="match status" value="1"/>
</dbReference>
<proteinExistence type="predicted"/>
<dbReference type="GO" id="GO:0003700">
    <property type="term" value="F:DNA-binding transcription factor activity"/>
    <property type="evidence" value="ECO:0007669"/>
    <property type="project" value="InterPro"/>
</dbReference>
<dbReference type="Proteomes" id="UP000028878">
    <property type="component" value="Unassembled WGS sequence"/>
</dbReference>
<evidence type="ECO:0000256" key="1">
    <source>
        <dbReference type="ARBA" id="ARBA00023015"/>
    </source>
</evidence>
<evidence type="ECO:0000313" key="6">
    <source>
        <dbReference type="Proteomes" id="UP000028878"/>
    </source>
</evidence>
<dbReference type="InterPro" id="IPR032687">
    <property type="entry name" value="AraC-type_N"/>
</dbReference>
<reference evidence="6" key="1">
    <citation type="submission" date="2014-02" db="EMBL/GenBank/DDBJ databases">
        <authorList>
            <person name="Gan H."/>
        </authorList>
    </citation>
    <scope>NUCLEOTIDE SEQUENCE [LARGE SCALE GENOMIC DNA]</scope>
    <source>
        <strain evidence="6">S1</strain>
    </source>
</reference>
<keyword evidence="3" id="KW-0804">Transcription</keyword>
<dbReference type="PANTHER" id="PTHR47894">
    <property type="entry name" value="HTH-TYPE TRANSCRIPTIONAL REGULATOR GADX"/>
    <property type="match status" value="1"/>
</dbReference>
<organism evidence="5 6">
    <name type="scientific">Hydrogenophaga intermedia</name>
    <dbReference type="NCBI Taxonomy" id="65786"/>
    <lineage>
        <taxon>Bacteria</taxon>
        <taxon>Pseudomonadati</taxon>
        <taxon>Pseudomonadota</taxon>
        <taxon>Betaproteobacteria</taxon>
        <taxon>Burkholderiales</taxon>
        <taxon>Comamonadaceae</taxon>
        <taxon>Hydrogenophaga</taxon>
    </lineage>
</organism>
<feature type="domain" description="HTH araC/xylS-type" evidence="4">
    <location>
        <begin position="260"/>
        <end position="357"/>
    </location>
</feature>
<keyword evidence="6" id="KW-1185">Reference proteome</keyword>